<dbReference type="Proteomes" id="UP000077684">
    <property type="component" value="Unassembled WGS sequence"/>
</dbReference>
<proteinExistence type="inferred from homology"/>
<evidence type="ECO:0000256" key="8">
    <source>
        <dbReference type="SAM" id="MobiDB-lite"/>
    </source>
</evidence>
<feature type="compositionally biased region" description="Basic and acidic residues" evidence="8">
    <location>
        <begin position="389"/>
        <end position="399"/>
    </location>
</feature>
<name>A0A8X7SZY3_9BASI</name>
<keyword evidence="7" id="KW-0456">Lyase</keyword>
<keyword evidence="5" id="KW-0190">Covalent protein-DNA linkage</keyword>
<dbReference type="PANTHER" id="PTHR13604">
    <property type="entry name" value="DC12-RELATED"/>
    <property type="match status" value="1"/>
</dbReference>
<comment type="caution">
    <text evidence="9">The sequence shown here is derived from an EMBL/GenBank/DDBJ whole genome shotgun (WGS) entry which is preliminary data.</text>
</comment>
<dbReference type="PANTHER" id="PTHR13604:SF0">
    <property type="entry name" value="ABASIC SITE PROCESSING PROTEIN HMCES"/>
    <property type="match status" value="1"/>
</dbReference>
<feature type="compositionally biased region" description="Low complexity" evidence="8">
    <location>
        <begin position="414"/>
        <end position="433"/>
    </location>
</feature>
<comment type="similarity">
    <text evidence="1">Belongs to the SOS response-associated peptidase family.</text>
</comment>
<evidence type="ECO:0000256" key="1">
    <source>
        <dbReference type="ARBA" id="ARBA00008136"/>
    </source>
</evidence>
<keyword evidence="3" id="KW-0227">DNA damage</keyword>
<evidence type="ECO:0000256" key="7">
    <source>
        <dbReference type="ARBA" id="ARBA00023239"/>
    </source>
</evidence>
<keyword evidence="2" id="KW-0645">Protease</keyword>
<dbReference type="GO" id="GO:0003697">
    <property type="term" value="F:single-stranded DNA binding"/>
    <property type="evidence" value="ECO:0007669"/>
    <property type="project" value="InterPro"/>
</dbReference>
<evidence type="ECO:0000256" key="4">
    <source>
        <dbReference type="ARBA" id="ARBA00022801"/>
    </source>
</evidence>
<evidence type="ECO:0000313" key="10">
    <source>
        <dbReference type="Proteomes" id="UP000077684"/>
    </source>
</evidence>
<evidence type="ECO:0000256" key="6">
    <source>
        <dbReference type="ARBA" id="ARBA00023125"/>
    </source>
</evidence>
<keyword evidence="10" id="KW-1185">Reference proteome</keyword>
<protein>
    <recommendedName>
        <fullName evidence="11">DUF159-domain-containing protein</fullName>
    </recommendedName>
</protein>
<dbReference type="InterPro" id="IPR003738">
    <property type="entry name" value="SRAP"/>
</dbReference>
<dbReference type="SUPFAM" id="SSF143081">
    <property type="entry name" value="BB1717-like"/>
    <property type="match status" value="1"/>
</dbReference>
<evidence type="ECO:0000256" key="2">
    <source>
        <dbReference type="ARBA" id="ARBA00022670"/>
    </source>
</evidence>
<dbReference type="GO" id="GO:0016829">
    <property type="term" value="F:lyase activity"/>
    <property type="evidence" value="ECO:0007669"/>
    <property type="project" value="UniProtKB-KW"/>
</dbReference>
<evidence type="ECO:0000256" key="5">
    <source>
        <dbReference type="ARBA" id="ARBA00023124"/>
    </source>
</evidence>
<dbReference type="GO" id="GO:0106300">
    <property type="term" value="P:protein-DNA covalent cross-linking repair"/>
    <property type="evidence" value="ECO:0007669"/>
    <property type="project" value="InterPro"/>
</dbReference>
<dbReference type="EMBL" id="LWDE02000079">
    <property type="protein sequence ID" value="KAE8253686.1"/>
    <property type="molecule type" value="Genomic_DNA"/>
</dbReference>
<dbReference type="Pfam" id="PF02586">
    <property type="entry name" value="SRAP"/>
    <property type="match status" value="1"/>
</dbReference>
<reference evidence="9" key="2">
    <citation type="journal article" date="2019" name="IMA Fungus">
        <title>Genome sequencing and comparison of five Tilletia species to identify candidate genes for the detection of regulated species infecting wheat.</title>
        <authorList>
            <person name="Nguyen H.D.T."/>
            <person name="Sultana T."/>
            <person name="Kesanakurti P."/>
            <person name="Hambleton S."/>
        </authorList>
    </citation>
    <scope>NUCLEOTIDE SEQUENCE</scope>
    <source>
        <strain evidence="9">DAOMC 236426</strain>
    </source>
</reference>
<feature type="compositionally biased region" description="Basic and acidic residues" evidence="8">
    <location>
        <begin position="434"/>
        <end position="443"/>
    </location>
</feature>
<dbReference type="Gene3D" id="3.90.1680.10">
    <property type="entry name" value="SOS response associated peptidase-like"/>
    <property type="match status" value="1"/>
</dbReference>
<accession>A0A8X7SZY3</accession>
<gene>
    <name evidence="9" type="ORF">A4X06_0g1268</name>
</gene>
<evidence type="ECO:0008006" key="11">
    <source>
        <dbReference type="Google" id="ProtNLM"/>
    </source>
</evidence>
<sequence length="443" mass="48490">MCGRFSNALALEEFRQAVQDQLPKGCHADLAPDAEQYNRSFNVAPQTRSLVLRRAEDGGAGDKHGLVLQSMKWGLVPRSTKTLPKGPDAYKTINARDDTILSGSGLWAPLFKRAEHRCVVMVQGFYEWQKKGSTESSKPVDRVAHFVGMNEPGKGRKNSSEGREYRLMPLAGLWERVRFEGESEDLYTFTIITTESNKQLGFLHDRMPVILPDAESIALWLGLPQQPVSKHEEAARMEEEEEVKNAQGPSSSSVPLARVAKLLKPFDNGELQCYRVPPEVGKVGNNDPKFILPVSDRKDGIMAAFGRAKAKNEAFPSASSQKPAAVSSRAKKEEEEEEEEEEKEGEEKKTSTSHDINSETHAPMPADTPKRKTAGGQDEGSAGQPAKRVKTEGAQDDSVKSSPGSSKAKKGKHPPSSSPQSSSSKGNKSAKSSGNRDIRSFFA</sequence>
<reference evidence="9" key="1">
    <citation type="submission" date="2016-04" db="EMBL/GenBank/DDBJ databases">
        <authorList>
            <person name="Nguyen H.D."/>
            <person name="Samba Siva P."/>
            <person name="Cullis J."/>
            <person name="Levesque C.A."/>
            <person name="Hambleton S."/>
        </authorList>
    </citation>
    <scope>NUCLEOTIDE SEQUENCE</scope>
    <source>
        <strain evidence="9">DAOMC 236426</strain>
    </source>
</reference>
<keyword evidence="4" id="KW-0378">Hydrolase</keyword>
<dbReference type="InterPro" id="IPR036590">
    <property type="entry name" value="SRAP-like"/>
</dbReference>
<evidence type="ECO:0000313" key="9">
    <source>
        <dbReference type="EMBL" id="KAE8253686.1"/>
    </source>
</evidence>
<feature type="region of interest" description="Disordered" evidence="8">
    <location>
        <begin position="311"/>
        <end position="443"/>
    </location>
</feature>
<evidence type="ECO:0000256" key="3">
    <source>
        <dbReference type="ARBA" id="ARBA00022763"/>
    </source>
</evidence>
<keyword evidence="6" id="KW-0238">DNA-binding</keyword>
<feature type="region of interest" description="Disordered" evidence="8">
    <location>
        <begin position="230"/>
        <end position="252"/>
    </location>
</feature>
<dbReference type="GO" id="GO:0008233">
    <property type="term" value="F:peptidase activity"/>
    <property type="evidence" value="ECO:0007669"/>
    <property type="project" value="UniProtKB-KW"/>
</dbReference>
<dbReference type="AlphaFoldDB" id="A0A8X7SZY3"/>
<feature type="compositionally biased region" description="Basic and acidic residues" evidence="8">
    <location>
        <begin position="345"/>
        <end position="358"/>
    </location>
</feature>
<organism evidence="9 10">
    <name type="scientific">Tilletia controversa</name>
    <name type="common">dwarf bunt fungus</name>
    <dbReference type="NCBI Taxonomy" id="13291"/>
    <lineage>
        <taxon>Eukaryota</taxon>
        <taxon>Fungi</taxon>
        <taxon>Dikarya</taxon>
        <taxon>Basidiomycota</taxon>
        <taxon>Ustilaginomycotina</taxon>
        <taxon>Exobasidiomycetes</taxon>
        <taxon>Tilletiales</taxon>
        <taxon>Tilletiaceae</taxon>
        <taxon>Tilletia</taxon>
    </lineage>
</organism>
<dbReference type="GO" id="GO:0006508">
    <property type="term" value="P:proteolysis"/>
    <property type="evidence" value="ECO:0007669"/>
    <property type="project" value="UniProtKB-KW"/>
</dbReference>
<feature type="compositionally biased region" description="Acidic residues" evidence="8">
    <location>
        <begin position="334"/>
        <end position="344"/>
    </location>
</feature>